<keyword evidence="2" id="KW-1185">Reference proteome</keyword>
<dbReference type="Proteomes" id="UP000604341">
    <property type="component" value="Unassembled WGS sequence"/>
</dbReference>
<reference evidence="2" key="1">
    <citation type="journal article" date="2019" name="Int. J. Syst. Evol. Microbiol.">
        <title>The Global Catalogue of Microorganisms (GCM) 10K type strain sequencing project: providing services to taxonomists for standard genome sequencing and annotation.</title>
        <authorList>
            <consortium name="The Broad Institute Genomics Platform"/>
            <consortium name="The Broad Institute Genome Sequencing Center for Infectious Disease"/>
            <person name="Wu L."/>
            <person name="Ma J."/>
        </authorList>
    </citation>
    <scope>NUCLEOTIDE SEQUENCE [LARGE SCALE GENOMIC DNA]</scope>
    <source>
        <strain evidence="2">JCM 19173</strain>
    </source>
</reference>
<comment type="caution">
    <text evidence="1">The sequence shown here is derived from an EMBL/GenBank/DDBJ whole genome shotgun (WGS) entry which is preliminary data.</text>
</comment>
<accession>A0ABQ2FR27</accession>
<dbReference type="RefSeq" id="WP_189070891.1">
    <property type="nucleotide sequence ID" value="NZ_BMPE01000027.1"/>
</dbReference>
<organism evidence="1 2">
    <name type="scientific">Deinococcus radiotolerans</name>
    <dbReference type="NCBI Taxonomy" id="1309407"/>
    <lineage>
        <taxon>Bacteria</taxon>
        <taxon>Thermotogati</taxon>
        <taxon>Deinococcota</taxon>
        <taxon>Deinococci</taxon>
        <taxon>Deinococcales</taxon>
        <taxon>Deinococcaceae</taxon>
        <taxon>Deinococcus</taxon>
    </lineage>
</organism>
<gene>
    <name evidence="1" type="ORF">GCM10010844_41500</name>
</gene>
<name>A0ABQ2FR27_9DEIO</name>
<proteinExistence type="predicted"/>
<protein>
    <submittedName>
        <fullName evidence="1">Uncharacterized protein</fullName>
    </submittedName>
</protein>
<sequence length="130" mass="14461">MTGRISPELASLRREATREIQRASDVTFRHTATFVDAEGSEWELQYSLRDPQQIGPRAIAAAEAAARSFEVPYRDVRLLTPKPGQVLPAVGATANHVNLSGELEGEIKILDWAQESDFTRISRATCVLRR</sequence>
<evidence type="ECO:0000313" key="1">
    <source>
        <dbReference type="EMBL" id="GGL18362.1"/>
    </source>
</evidence>
<evidence type="ECO:0000313" key="2">
    <source>
        <dbReference type="Proteomes" id="UP000604341"/>
    </source>
</evidence>
<dbReference type="EMBL" id="BMPE01000027">
    <property type="protein sequence ID" value="GGL18362.1"/>
    <property type="molecule type" value="Genomic_DNA"/>
</dbReference>